<gene>
    <name evidence="4" type="ORF">JP39_01020</name>
</gene>
<organism evidence="4 5">
    <name type="scientific">Companilactobacillus heilongjiangensis</name>
    <dbReference type="NCBI Taxonomy" id="1074467"/>
    <lineage>
        <taxon>Bacteria</taxon>
        <taxon>Bacillati</taxon>
        <taxon>Bacillota</taxon>
        <taxon>Bacilli</taxon>
        <taxon>Lactobacillales</taxon>
        <taxon>Lactobacillaceae</taxon>
        <taxon>Companilactobacillus</taxon>
    </lineage>
</organism>
<name>A0A0K2L9W4_9LACO</name>
<sequence>MKKYTKMVLAGVLLSSAVLGANTSVVKAASNNPLNVDTSAIANNVIQVINELLNSKTTANKVNPQTNFSDLEDGSKLTATPIFGKKSASEFSSTLQSELNIVDDKGQLVPMTVTESNNHGFATDVSYTLNGTTKKATVSYNLTKPTVSFSKGTTMNFKSTDEAKANLSNLVTAKTTNGDDAKGNVNKPKLSPVPASVTASGAVEFTPSDIYGDGIPATGTVNIYDKVPNVSDRTVATPENANDPYVFFVGNQRFLAKPVQESTSNISAENPTGTVTYNVTPIDASGNPIKDSVDGTEISYETTSTGKVIVKPDADNPVGYTLVFNDYKTGNPIYTVDESGKSTDTIDKNSSVVTSALGSDYKLKGSQKEYDLATAKDIAFTVTKQANTTVNYYDINSGEQLKSTESLSGDNGSITALAQIPSGYQLVNAGDLIQTLDADKSTENIYVKKTQNTVGNLSYTVTYKDKTTKKVVGTPVKSEGALGDYIGLTAPDGYAFASVLDNGFLLLKNNQNVTKYVVAADTPYSISYVDQDTGKEVGTEAGKGADGSKIVLKAPTDYAFVNADDVNYTIDKDTPTSTVYVQKSDQTEDNIVSGYPKNGYIKIYDEKGKLNNDVVLSEGSSWIIDKSLTINGAEYYRVATNEYVKASDVYKYTPLQTVATTNGKNLTPVYNSRGQVIIDRALDTNTPWYTDRSATIRGQKMYRVATDEWIKASDSTLR</sequence>
<proteinExistence type="predicted"/>
<dbReference type="OrthoDB" id="2255228at2"/>
<dbReference type="EMBL" id="CP012559">
    <property type="protein sequence ID" value="ALB28071.1"/>
    <property type="molecule type" value="Genomic_DNA"/>
</dbReference>
<feature type="region of interest" description="Disordered" evidence="1">
    <location>
        <begin position="174"/>
        <end position="194"/>
    </location>
</feature>
<evidence type="ECO:0000313" key="5">
    <source>
        <dbReference type="Proteomes" id="UP000061546"/>
    </source>
</evidence>
<protein>
    <recommendedName>
        <fullName evidence="3">S-layer protein C-terminal domain-containing protein</fullName>
    </recommendedName>
</protein>
<feature type="domain" description="S-layer protein C-terminal" evidence="3">
    <location>
        <begin position="603"/>
        <end position="647"/>
    </location>
</feature>
<evidence type="ECO:0000259" key="3">
    <source>
        <dbReference type="Pfam" id="PF03217"/>
    </source>
</evidence>
<evidence type="ECO:0000256" key="2">
    <source>
        <dbReference type="SAM" id="SignalP"/>
    </source>
</evidence>
<dbReference type="Proteomes" id="UP000061546">
    <property type="component" value="Chromosome"/>
</dbReference>
<evidence type="ECO:0000313" key="4">
    <source>
        <dbReference type="EMBL" id="ALB28071.1"/>
    </source>
</evidence>
<evidence type="ECO:0000256" key="1">
    <source>
        <dbReference type="SAM" id="MobiDB-lite"/>
    </source>
</evidence>
<reference evidence="4 5" key="1">
    <citation type="submission" date="2015-08" db="EMBL/GenBank/DDBJ databases">
        <title>Genomic sequence of Lactobacillus heilongjiangensis DSM 28069, isolated from Chinese traditional pickle.</title>
        <authorList>
            <person name="Jiang X."/>
            <person name="Zheng B."/>
            <person name="Cheng H."/>
        </authorList>
    </citation>
    <scope>NUCLEOTIDE SEQUENCE [LARGE SCALE GENOMIC DNA]</scope>
    <source>
        <strain evidence="4 5">DSM 28069</strain>
    </source>
</reference>
<keyword evidence="2" id="KW-0732">Signal</keyword>
<dbReference type="AlphaFoldDB" id="A0A0K2L9W4"/>
<accession>A0A0K2L9W4</accession>
<keyword evidence="5" id="KW-1185">Reference proteome</keyword>
<dbReference type="Pfam" id="PF03217">
    <property type="entry name" value="SlpA"/>
    <property type="match status" value="2"/>
</dbReference>
<dbReference type="RefSeq" id="WP_041501651.1">
    <property type="nucleotide sequence ID" value="NZ_BJDV01000009.1"/>
</dbReference>
<dbReference type="InterPro" id="IPR024968">
    <property type="entry name" value="SlpA_C_lactobacillus"/>
</dbReference>
<feature type="signal peptide" evidence="2">
    <location>
        <begin position="1"/>
        <end position="20"/>
    </location>
</feature>
<feature type="chain" id="PRO_5039640877" description="S-layer protein C-terminal domain-containing protein" evidence="2">
    <location>
        <begin position="21"/>
        <end position="718"/>
    </location>
</feature>
<feature type="domain" description="S-layer protein C-terminal" evidence="3">
    <location>
        <begin position="660"/>
        <end position="713"/>
    </location>
</feature>
<dbReference type="KEGG" id="lhi:JP39_01020"/>